<feature type="transmembrane region" description="Helical" evidence="1">
    <location>
        <begin position="6"/>
        <end position="28"/>
    </location>
</feature>
<evidence type="ECO:0000256" key="1">
    <source>
        <dbReference type="SAM" id="Phobius"/>
    </source>
</evidence>
<evidence type="ECO:0000313" key="2">
    <source>
        <dbReference type="EMBL" id="MED1568504.1"/>
    </source>
</evidence>
<accession>A0ABU6N0Y2</accession>
<keyword evidence="1" id="KW-0812">Transmembrane</keyword>
<dbReference type="RefSeq" id="WP_180237026.1">
    <property type="nucleotide sequence ID" value="NZ_JARMDB010000022.1"/>
</dbReference>
<sequence>MMSLLAIIPFLIYIGIIAFAICTIITCIKIMREKNEYIKDIRDEIRKLNDDKLTK</sequence>
<protein>
    <recommendedName>
        <fullName evidence="4">DUF4083 domain-containing protein</fullName>
    </recommendedName>
</protein>
<evidence type="ECO:0000313" key="3">
    <source>
        <dbReference type="Proteomes" id="UP001309448"/>
    </source>
</evidence>
<name>A0ABU6N0Y2_9BACI</name>
<dbReference type="EMBL" id="JARMDB010000022">
    <property type="protein sequence ID" value="MED1568504.1"/>
    <property type="molecule type" value="Genomic_DNA"/>
</dbReference>
<organism evidence="2 3">
    <name type="scientific">Bacillus paramycoides</name>
    <dbReference type="NCBI Taxonomy" id="2026194"/>
    <lineage>
        <taxon>Bacteria</taxon>
        <taxon>Bacillati</taxon>
        <taxon>Bacillota</taxon>
        <taxon>Bacilli</taxon>
        <taxon>Bacillales</taxon>
        <taxon>Bacillaceae</taxon>
        <taxon>Bacillus</taxon>
        <taxon>Bacillus cereus group</taxon>
    </lineage>
</organism>
<comment type="caution">
    <text evidence="2">The sequence shown here is derived from an EMBL/GenBank/DDBJ whole genome shotgun (WGS) entry which is preliminary data.</text>
</comment>
<keyword evidence="1" id="KW-1133">Transmembrane helix</keyword>
<keyword evidence="3" id="KW-1185">Reference proteome</keyword>
<keyword evidence="1" id="KW-0472">Membrane</keyword>
<proteinExistence type="predicted"/>
<reference evidence="2 3" key="1">
    <citation type="submission" date="2023-03" db="EMBL/GenBank/DDBJ databases">
        <title>Bacillus Genome Sequencing.</title>
        <authorList>
            <person name="Dunlap C."/>
        </authorList>
    </citation>
    <scope>NUCLEOTIDE SEQUENCE [LARGE SCALE GENOMIC DNA]</scope>
    <source>
        <strain evidence="2 3">B-615</strain>
    </source>
</reference>
<dbReference type="Proteomes" id="UP001309448">
    <property type="component" value="Unassembled WGS sequence"/>
</dbReference>
<evidence type="ECO:0008006" key="4">
    <source>
        <dbReference type="Google" id="ProtNLM"/>
    </source>
</evidence>
<gene>
    <name evidence="2" type="ORF">P4U88_21945</name>
</gene>